<dbReference type="OrthoDB" id="9811413at2"/>
<dbReference type="PANTHER" id="PTHR37302">
    <property type="entry name" value="SLR1116 PROTEIN"/>
    <property type="match status" value="1"/>
</dbReference>
<evidence type="ECO:0000313" key="5">
    <source>
        <dbReference type="Proteomes" id="UP000033109"/>
    </source>
</evidence>
<keyword evidence="5" id="KW-1185">Reference proteome</keyword>
<evidence type="ECO:0000256" key="1">
    <source>
        <dbReference type="ARBA" id="ARBA00008635"/>
    </source>
</evidence>
<comment type="similarity">
    <text evidence="1">Belongs to the DinB family.</text>
</comment>
<name>A0A0E3ZCU5_9BACT</name>
<proteinExistence type="inferred from homology"/>
<dbReference type="InterPro" id="IPR007837">
    <property type="entry name" value="DinB"/>
</dbReference>
<sequence length="158" mass="18080">MTGNDVLKNLSEYNIWANKTMLDVFSSLPEVPANAARLFSHALNAQAIWIARITGTESPVKVWQEHNLEELKKLHEYASYKIAELVANSDEAEFNRLIDYTNSQGHKYSTRVLDILTHAFNHATYHRAQTATDLRKNGHTPPNTDYVTYVRELMGQVY</sequence>
<feature type="binding site" evidence="3">
    <location>
        <position position="122"/>
    </location>
    <ligand>
        <name>a divalent metal cation</name>
        <dbReference type="ChEBI" id="CHEBI:60240"/>
    </ligand>
</feature>
<evidence type="ECO:0000313" key="4">
    <source>
        <dbReference type="EMBL" id="AKD02800.1"/>
    </source>
</evidence>
<dbReference type="PANTHER" id="PTHR37302:SF3">
    <property type="entry name" value="DAMAGE-INDUCIBLE PROTEIN DINB"/>
    <property type="match status" value="1"/>
</dbReference>
<reference evidence="4 5" key="1">
    <citation type="journal article" date="2015" name="Sci. Rep.">
        <title>Unraveling adaptation of Pontibacter korlensis to radiation and infertility in desert through complete genome and comparative transcriptomic analysis.</title>
        <authorList>
            <person name="Dai J."/>
            <person name="Dai W."/>
            <person name="Qiu C."/>
            <person name="Yang Z."/>
            <person name="Zhang Y."/>
            <person name="Zhou M."/>
            <person name="Zhang L."/>
            <person name="Fang C."/>
            <person name="Gao Q."/>
            <person name="Yang Q."/>
            <person name="Li X."/>
            <person name="Wang Z."/>
            <person name="Wang Z."/>
            <person name="Jia Z."/>
            <person name="Chen X."/>
        </authorList>
    </citation>
    <scope>NUCLEOTIDE SEQUENCE [LARGE SCALE GENOMIC DNA]</scope>
    <source>
        <strain evidence="4 5">X14-1T</strain>
    </source>
</reference>
<dbReference type="Pfam" id="PF05163">
    <property type="entry name" value="DinB"/>
    <property type="match status" value="1"/>
</dbReference>
<dbReference type="HOGENOM" id="CLU_101283_3_0_10"/>
<evidence type="ECO:0000256" key="3">
    <source>
        <dbReference type="PIRSR" id="PIRSR607837-1"/>
    </source>
</evidence>
<gene>
    <name evidence="4" type="ORF">PKOR_06275</name>
</gene>
<dbReference type="SUPFAM" id="SSF109854">
    <property type="entry name" value="DinB/YfiT-like putative metalloenzymes"/>
    <property type="match status" value="1"/>
</dbReference>
<dbReference type="KEGG" id="pko:PKOR_06275"/>
<evidence type="ECO:0000256" key="2">
    <source>
        <dbReference type="ARBA" id="ARBA00022723"/>
    </source>
</evidence>
<dbReference type="RefSeq" id="WP_046309762.1">
    <property type="nucleotide sequence ID" value="NZ_CBCSCY010000001.1"/>
</dbReference>
<accession>A0A0E3ZCU5</accession>
<dbReference type="STRING" id="400092.PKOR_06275"/>
<dbReference type="InterPro" id="IPR034660">
    <property type="entry name" value="DinB/YfiT-like"/>
</dbReference>
<organism evidence="4 5">
    <name type="scientific">Pontibacter korlensis</name>
    <dbReference type="NCBI Taxonomy" id="400092"/>
    <lineage>
        <taxon>Bacteria</taxon>
        <taxon>Pseudomonadati</taxon>
        <taxon>Bacteroidota</taxon>
        <taxon>Cytophagia</taxon>
        <taxon>Cytophagales</taxon>
        <taxon>Hymenobacteraceae</taxon>
        <taxon>Pontibacter</taxon>
    </lineage>
</organism>
<feature type="binding site" evidence="3">
    <location>
        <position position="41"/>
    </location>
    <ligand>
        <name>a divalent metal cation</name>
        <dbReference type="ChEBI" id="CHEBI:60240"/>
    </ligand>
</feature>
<protein>
    <submittedName>
        <fullName evidence="4">Damage-inducible protein DinB</fullName>
    </submittedName>
</protein>
<dbReference type="PATRIC" id="fig|400092.3.peg.1397"/>
<dbReference type="GO" id="GO:0046872">
    <property type="term" value="F:metal ion binding"/>
    <property type="evidence" value="ECO:0007669"/>
    <property type="project" value="UniProtKB-KW"/>
</dbReference>
<feature type="binding site" evidence="3">
    <location>
        <position position="126"/>
    </location>
    <ligand>
        <name>a divalent metal cation</name>
        <dbReference type="ChEBI" id="CHEBI:60240"/>
    </ligand>
</feature>
<keyword evidence="2 3" id="KW-0479">Metal-binding</keyword>
<dbReference type="EMBL" id="CP009621">
    <property type="protein sequence ID" value="AKD02800.1"/>
    <property type="molecule type" value="Genomic_DNA"/>
</dbReference>
<dbReference type="AlphaFoldDB" id="A0A0E3ZCU5"/>
<dbReference type="Gene3D" id="1.20.120.450">
    <property type="entry name" value="dinb family like domain"/>
    <property type="match status" value="1"/>
</dbReference>
<dbReference type="Proteomes" id="UP000033109">
    <property type="component" value="Chromosome"/>
</dbReference>